<evidence type="ECO:0000313" key="3">
    <source>
        <dbReference type="EMBL" id="MEC4719690.1"/>
    </source>
</evidence>
<keyword evidence="4" id="KW-1185">Reference proteome</keyword>
<feature type="compositionally biased region" description="Low complexity" evidence="1">
    <location>
        <begin position="67"/>
        <end position="80"/>
    </location>
</feature>
<reference evidence="3 4" key="1">
    <citation type="submission" date="2023-10" db="EMBL/GenBank/DDBJ databases">
        <title>Noviherbaspirillum sp. CPCC 100848 genome assembly.</title>
        <authorList>
            <person name="Li X.Y."/>
            <person name="Fang X.M."/>
        </authorList>
    </citation>
    <scope>NUCLEOTIDE SEQUENCE [LARGE SCALE GENOMIC DNA]</scope>
    <source>
        <strain evidence="3 4">CPCC 100848</strain>
    </source>
</reference>
<keyword evidence="2" id="KW-0732">Signal</keyword>
<accession>A0ABU6J7R4</accession>
<feature type="compositionally biased region" description="Basic and acidic residues" evidence="1">
    <location>
        <begin position="90"/>
        <end position="141"/>
    </location>
</feature>
<feature type="region of interest" description="Disordered" evidence="1">
    <location>
        <begin position="67"/>
        <end position="141"/>
    </location>
</feature>
<dbReference type="RefSeq" id="WP_326506398.1">
    <property type="nucleotide sequence ID" value="NZ_JAWIIV010000007.1"/>
</dbReference>
<organism evidence="3 4">
    <name type="scientific">Noviherbaspirillum album</name>
    <dbReference type="NCBI Taxonomy" id="3080276"/>
    <lineage>
        <taxon>Bacteria</taxon>
        <taxon>Pseudomonadati</taxon>
        <taxon>Pseudomonadota</taxon>
        <taxon>Betaproteobacteria</taxon>
        <taxon>Burkholderiales</taxon>
        <taxon>Oxalobacteraceae</taxon>
        <taxon>Noviherbaspirillum</taxon>
    </lineage>
</organism>
<sequence length="172" mass="18939">MKQLFLGLWLAAGIAGSAGSAFAQSEVFLCVDESGKKEYKNTGLTKGCKKIDLPGITMIPAPPSAAAAARRPVVQTTAAAKPSNSPSDFPRVDSDTQKTRDNDRRQILLDEMRSEEQKLAGLKKDFNNGEPERRGDERNFARYQERVAAMKDDIGRTEKNIEALKREIGNLK</sequence>
<evidence type="ECO:0000256" key="1">
    <source>
        <dbReference type="SAM" id="MobiDB-lite"/>
    </source>
</evidence>
<dbReference type="EMBL" id="JAWIIV010000007">
    <property type="protein sequence ID" value="MEC4719690.1"/>
    <property type="molecule type" value="Genomic_DNA"/>
</dbReference>
<evidence type="ECO:0000313" key="4">
    <source>
        <dbReference type="Proteomes" id="UP001352263"/>
    </source>
</evidence>
<proteinExistence type="predicted"/>
<evidence type="ECO:0000256" key="2">
    <source>
        <dbReference type="SAM" id="SignalP"/>
    </source>
</evidence>
<dbReference type="Proteomes" id="UP001352263">
    <property type="component" value="Unassembled WGS sequence"/>
</dbReference>
<feature type="signal peptide" evidence="2">
    <location>
        <begin position="1"/>
        <end position="23"/>
    </location>
</feature>
<gene>
    <name evidence="3" type="ORF">RY831_11065</name>
</gene>
<feature type="chain" id="PRO_5047062705" evidence="2">
    <location>
        <begin position="24"/>
        <end position="172"/>
    </location>
</feature>
<name>A0ABU6J7R4_9BURK</name>
<protein>
    <submittedName>
        <fullName evidence="3">DUF4124 domain-containing protein</fullName>
    </submittedName>
</protein>
<comment type="caution">
    <text evidence="3">The sequence shown here is derived from an EMBL/GenBank/DDBJ whole genome shotgun (WGS) entry which is preliminary data.</text>
</comment>